<dbReference type="EMBL" id="CM034396">
    <property type="protein sequence ID" value="KAJ0178171.1"/>
    <property type="molecule type" value="Genomic_DNA"/>
</dbReference>
<name>A0ACC1D2J0_9NEOP</name>
<evidence type="ECO:0000313" key="1">
    <source>
        <dbReference type="EMBL" id="KAJ0178171.1"/>
    </source>
</evidence>
<gene>
    <name evidence="1" type="ORF">K1T71_005994</name>
</gene>
<evidence type="ECO:0000313" key="2">
    <source>
        <dbReference type="Proteomes" id="UP000824533"/>
    </source>
</evidence>
<reference evidence="1 2" key="1">
    <citation type="journal article" date="2021" name="Front. Genet.">
        <title>Chromosome-Level Genome Assembly Reveals Significant Gene Expansion in the Toll and IMD Signaling Pathways of Dendrolimus kikuchii.</title>
        <authorList>
            <person name="Zhou J."/>
            <person name="Wu P."/>
            <person name="Xiong Z."/>
            <person name="Liu N."/>
            <person name="Zhao N."/>
            <person name="Ji M."/>
            <person name="Qiu Y."/>
            <person name="Yang B."/>
        </authorList>
    </citation>
    <scope>NUCLEOTIDE SEQUENCE [LARGE SCALE GENOMIC DNA]</scope>
    <source>
        <strain evidence="1">Ann1</strain>
    </source>
</reference>
<dbReference type="Proteomes" id="UP000824533">
    <property type="component" value="Linkage Group LG10"/>
</dbReference>
<accession>A0ACC1D2J0</accession>
<sequence length="268" mass="31151">MEIQNHYLFSPENLKCVEINGLSSQSGNNQKNFVNGLANAQLILSKLEESLEKSNKYELQMFKCQICHTHFQDTNDWWDADISDNDVYESSKPGNEKSTTNPGGELMESWSTMFIICLQHKYEQLSKRYKALLEAYDKRCEAISNRDAALLKMRHRVTRTYSKLENAHTTLLAVGEKYLALGRKMNYHKFIYEEKIIKLQSKLNEVIETAERARIEFDEQLTRCLAEEQDTDTAILLYEIKKCNQLFLENLRLKTQIGKSTSANANWI</sequence>
<comment type="caution">
    <text evidence="1">The sequence shown here is derived from an EMBL/GenBank/DDBJ whole genome shotgun (WGS) entry which is preliminary data.</text>
</comment>
<keyword evidence="2" id="KW-1185">Reference proteome</keyword>
<protein>
    <submittedName>
        <fullName evidence="1">Uncharacterized protein</fullName>
    </submittedName>
</protein>
<proteinExistence type="predicted"/>
<organism evidence="1 2">
    <name type="scientific">Dendrolimus kikuchii</name>
    <dbReference type="NCBI Taxonomy" id="765133"/>
    <lineage>
        <taxon>Eukaryota</taxon>
        <taxon>Metazoa</taxon>
        <taxon>Ecdysozoa</taxon>
        <taxon>Arthropoda</taxon>
        <taxon>Hexapoda</taxon>
        <taxon>Insecta</taxon>
        <taxon>Pterygota</taxon>
        <taxon>Neoptera</taxon>
        <taxon>Endopterygota</taxon>
        <taxon>Lepidoptera</taxon>
        <taxon>Glossata</taxon>
        <taxon>Ditrysia</taxon>
        <taxon>Bombycoidea</taxon>
        <taxon>Lasiocampidae</taxon>
        <taxon>Dendrolimus</taxon>
    </lineage>
</organism>